<feature type="signal peptide" evidence="1">
    <location>
        <begin position="1"/>
        <end position="20"/>
    </location>
</feature>
<proteinExistence type="predicted"/>
<dbReference type="InterPro" id="IPR018637">
    <property type="entry name" value="DUF2059"/>
</dbReference>
<name>A0A2W5N5Z1_9BACT</name>
<dbReference type="Proteomes" id="UP000249417">
    <property type="component" value="Unassembled WGS sequence"/>
</dbReference>
<accession>A0A2W5N5Z1</accession>
<dbReference type="AlphaFoldDB" id="A0A2W5N5Z1"/>
<comment type="caution">
    <text evidence="3">The sequence shown here is derived from an EMBL/GenBank/DDBJ whole genome shotgun (WGS) entry which is preliminary data.</text>
</comment>
<feature type="domain" description="DUF2059" evidence="2">
    <location>
        <begin position="94"/>
        <end position="151"/>
    </location>
</feature>
<keyword evidence="1" id="KW-0732">Signal</keyword>
<dbReference type="EMBL" id="QFQB01000002">
    <property type="protein sequence ID" value="PZQ48856.1"/>
    <property type="molecule type" value="Genomic_DNA"/>
</dbReference>
<gene>
    <name evidence="3" type="ORF">DI551_00550</name>
</gene>
<organism evidence="3 4">
    <name type="scientific">Micavibrio aeruginosavorus</name>
    <dbReference type="NCBI Taxonomy" id="349221"/>
    <lineage>
        <taxon>Bacteria</taxon>
        <taxon>Pseudomonadati</taxon>
        <taxon>Bdellovibrionota</taxon>
        <taxon>Bdellovibrionia</taxon>
        <taxon>Bdellovibrionales</taxon>
        <taxon>Pseudobdellovibrionaceae</taxon>
        <taxon>Micavibrio</taxon>
    </lineage>
</organism>
<evidence type="ECO:0000259" key="2">
    <source>
        <dbReference type="Pfam" id="PF09832"/>
    </source>
</evidence>
<dbReference type="Pfam" id="PF09832">
    <property type="entry name" value="DUF2059"/>
    <property type="match status" value="1"/>
</dbReference>
<feature type="chain" id="PRO_5015930013" description="DUF2059 domain-containing protein" evidence="1">
    <location>
        <begin position="21"/>
        <end position="160"/>
    </location>
</feature>
<sequence>MTRFPLLCLSLLMLAAPAWAQEEGEPAPASQSLPVEEGVAQVTPETLELAKKMHEIWPIRTRIESAIDNIAKNFPEEKRAEVKATIRKNVQYDQLQEESIRAMASTYTAEELQAMIDFYGSDLGRSISAKTVDYEVALRPVMTKMMDKAVMDLRTGSARQ</sequence>
<protein>
    <recommendedName>
        <fullName evidence="2">DUF2059 domain-containing protein</fullName>
    </recommendedName>
</protein>
<evidence type="ECO:0000256" key="1">
    <source>
        <dbReference type="SAM" id="SignalP"/>
    </source>
</evidence>
<evidence type="ECO:0000313" key="4">
    <source>
        <dbReference type="Proteomes" id="UP000249417"/>
    </source>
</evidence>
<evidence type="ECO:0000313" key="3">
    <source>
        <dbReference type="EMBL" id="PZQ48856.1"/>
    </source>
</evidence>
<reference evidence="3 4" key="1">
    <citation type="submission" date="2017-08" db="EMBL/GenBank/DDBJ databases">
        <title>Infants hospitalized years apart are colonized by the same room-sourced microbial strains.</title>
        <authorList>
            <person name="Brooks B."/>
            <person name="Olm M.R."/>
            <person name="Firek B.A."/>
            <person name="Baker R."/>
            <person name="Thomas B.C."/>
            <person name="Morowitz M.J."/>
            <person name="Banfield J.F."/>
        </authorList>
    </citation>
    <scope>NUCLEOTIDE SEQUENCE [LARGE SCALE GENOMIC DNA]</scope>
    <source>
        <strain evidence="3">S2_005_002_R2_29</strain>
    </source>
</reference>